<reference evidence="1 2" key="1">
    <citation type="submission" date="2021-06" db="EMBL/GenBank/DDBJ databases">
        <title>A haploid diamondback moth (Plutella xylostella L.) genome assembly resolves 31 chromosomes and identifies a diamide resistance mutation.</title>
        <authorList>
            <person name="Ward C.M."/>
            <person name="Perry K.D."/>
            <person name="Baker G."/>
            <person name="Powis K."/>
            <person name="Heckel D.G."/>
            <person name="Baxter S.W."/>
        </authorList>
    </citation>
    <scope>NUCLEOTIDE SEQUENCE [LARGE SCALE GENOMIC DNA]</scope>
    <source>
        <strain evidence="1 2">LV</strain>
        <tissue evidence="1">Single pupa</tissue>
    </source>
</reference>
<name>A0ABQ7PYC0_PLUXY</name>
<comment type="caution">
    <text evidence="1">The sequence shown here is derived from an EMBL/GenBank/DDBJ whole genome shotgun (WGS) entry which is preliminary data.</text>
</comment>
<evidence type="ECO:0000313" key="2">
    <source>
        <dbReference type="Proteomes" id="UP000823941"/>
    </source>
</evidence>
<gene>
    <name evidence="1" type="ORF">JYU34_018641</name>
</gene>
<organism evidence="1 2">
    <name type="scientific">Plutella xylostella</name>
    <name type="common">Diamondback moth</name>
    <name type="synonym">Plutella maculipennis</name>
    <dbReference type="NCBI Taxonomy" id="51655"/>
    <lineage>
        <taxon>Eukaryota</taxon>
        <taxon>Metazoa</taxon>
        <taxon>Ecdysozoa</taxon>
        <taxon>Arthropoda</taxon>
        <taxon>Hexapoda</taxon>
        <taxon>Insecta</taxon>
        <taxon>Pterygota</taxon>
        <taxon>Neoptera</taxon>
        <taxon>Endopterygota</taxon>
        <taxon>Lepidoptera</taxon>
        <taxon>Glossata</taxon>
        <taxon>Ditrysia</taxon>
        <taxon>Yponomeutoidea</taxon>
        <taxon>Plutellidae</taxon>
        <taxon>Plutella</taxon>
    </lineage>
</organism>
<keyword evidence="2" id="KW-1185">Reference proteome</keyword>
<dbReference type="Proteomes" id="UP000823941">
    <property type="component" value="Chromosome 25"/>
</dbReference>
<dbReference type="EMBL" id="JAHIBW010000025">
    <property type="protein sequence ID" value="KAG7297886.1"/>
    <property type="molecule type" value="Genomic_DNA"/>
</dbReference>
<evidence type="ECO:0000313" key="1">
    <source>
        <dbReference type="EMBL" id="KAG7297886.1"/>
    </source>
</evidence>
<accession>A0ABQ7PYC0</accession>
<sequence length="60" mass="6250">MCRTSAAPACQSTTSRRSCRWCPRVLAAAAAPPRAATPPPLAHMPCSSSALARLLCISLI</sequence>
<proteinExistence type="predicted"/>
<protein>
    <submittedName>
        <fullName evidence="1">Uncharacterized protein</fullName>
    </submittedName>
</protein>